<feature type="domain" description="MGS-like" evidence="11">
    <location>
        <begin position="2"/>
        <end position="152"/>
    </location>
</feature>
<dbReference type="Pfam" id="PF01808">
    <property type="entry name" value="AICARFT_IMPCHas"/>
    <property type="match status" value="1"/>
</dbReference>
<dbReference type="HAMAP" id="MF_00139">
    <property type="entry name" value="PurH"/>
    <property type="match status" value="1"/>
</dbReference>
<dbReference type="GO" id="GO:0004643">
    <property type="term" value="F:phosphoribosylaminoimidazolecarboxamide formyltransferase activity"/>
    <property type="evidence" value="ECO:0007669"/>
    <property type="project" value="UniProtKB-UniRule"/>
</dbReference>
<evidence type="ECO:0000256" key="5">
    <source>
        <dbReference type="ARBA" id="ARBA00022755"/>
    </source>
</evidence>
<dbReference type="PIRSF" id="PIRSF000414">
    <property type="entry name" value="AICARFT_IMPCHas"/>
    <property type="match status" value="1"/>
</dbReference>
<dbReference type="GO" id="GO:0005829">
    <property type="term" value="C:cytosol"/>
    <property type="evidence" value="ECO:0007669"/>
    <property type="project" value="TreeGrafter"/>
</dbReference>
<evidence type="ECO:0000259" key="11">
    <source>
        <dbReference type="PROSITE" id="PS51855"/>
    </source>
</evidence>
<dbReference type="Gene3D" id="3.40.140.20">
    <property type="match status" value="2"/>
</dbReference>
<organism evidence="12 13">
    <name type="scientific">Legionella jordanis</name>
    <dbReference type="NCBI Taxonomy" id="456"/>
    <lineage>
        <taxon>Bacteria</taxon>
        <taxon>Pseudomonadati</taxon>
        <taxon>Pseudomonadota</taxon>
        <taxon>Gammaproteobacteria</taxon>
        <taxon>Legionellales</taxon>
        <taxon>Legionellaceae</taxon>
        <taxon>Legionella</taxon>
    </lineage>
</organism>
<evidence type="ECO:0000256" key="3">
    <source>
        <dbReference type="ARBA" id="ARBA00007667"/>
    </source>
</evidence>
<name>A0A0W0VB97_9GAMM</name>
<keyword evidence="5 10" id="KW-0658">Purine biosynthesis</keyword>
<evidence type="ECO:0000256" key="8">
    <source>
        <dbReference type="ARBA" id="ARBA00050488"/>
    </source>
</evidence>
<dbReference type="EC" id="2.1.2.3" evidence="10"/>
<comment type="similarity">
    <text evidence="3 10">Belongs to the PurH family.</text>
</comment>
<dbReference type="PANTHER" id="PTHR11692:SF0">
    <property type="entry name" value="BIFUNCTIONAL PURINE BIOSYNTHESIS PROTEIN ATIC"/>
    <property type="match status" value="1"/>
</dbReference>
<dbReference type="GO" id="GO:0003937">
    <property type="term" value="F:IMP cyclohydrolase activity"/>
    <property type="evidence" value="ECO:0007669"/>
    <property type="project" value="UniProtKB-UniRule"/>
</dbReference>
<dbReference type="FunFam" id="3.40.50.1380:FF:000001">
    <property type="entry name" value="Bifunctional purine biosynthesis protein PurH"/>
    <property type="match status" value="1"/>
</dbReference>
<dbReference type="FunFam" id="3.40.140.20:FF:000001">
    <property type="entry name" value="Bifunctional purine biosynthesis protein PurH"/>
    <property type="match status" value="1"/>
</dbReference>
<proteinExistence type="inferred from homology"/>
<comment type="pathway">
    <text evidence="2 10">Purine metabolism; IMP biosynthesis via de novo pathway; 5-formamido-1-(5-phospho-D-ribosyl)imidazole-4-carboxamide from 5-amino-1-(5-phospho-D-ribosyl)imidazole-4-carboxamide (10-formyl THF route): step 1/1.</text>
</comment>
<dbReference type="STRING" id="456.Ljor_1683"/>
<comment type="catalytic activity">
    <reaction evidence="9 10">
        <text>IMP + H2O = 5-formamido-1-(5-phospho-D-ribosyl)imidazole-4-carboxamide</text>
        <dbReference type="Rhea" id="RHEA:18445"/>
        <dbReference type="ChEBI" id="CHEBI:15377"/>
        <dbReference type="ChEBI" id="CHEBI:58053"/>
        <dbReference type="ChEBI" id="CHEBI:58467"/>
        <dbReference type="EC" id="3.5.4.10"/>
    </reaction>
</comment>
<keyword evidence="13" id="KW-1185">Reference proteome</keyword>
<sequence>MTAQPFIEFTPKRALLSVSDKQGIVKLAKRLHQHGVELVATGNTAAHLKKHKLPVTDVISCTNFPELLNGRVKTLHPAIHAGLLARGPEDNAILAEYGIKRFDLLIVNLYPFEQTIRDQDCHFATAIEHIDIGGPTMLRSAAKNHAFVYPIVSPEDYPALQDYLNMKKVPANWSFHLAKKAFAHTAAYDAAINNYLGTLNEEKHPVNFPSILTCQFIQQSELRYGENPHQLAIFYKDRNPPANSLASAKILQGKPLSYNNLLDADAAFDCIRSFPSITPACVIVKHGNPCGIALGNNLANAYLRAHEADPISSFGGVLAFNQSINKETAELILEKQFAEVIIAPEIDEEAQNIFAKKPALRVLVSGTWAKDSEPRLDMRSIHGGLLVQEHDDLTFINDKLQYVTDKKPSEQELQDLIFAWLAVKHVKSNAIVLAKNGSTIGIGAGQTSRIMSTRIAIWQAQEAGFSTVGAVMASDAFIPFSDNIDMAAQAGVSAIIQPGGSIRDKESIDAANKAGIAMLFTGYRHFRH</sequence>
<evidence type="ECO:0000256" key="7">
    <source>
        <dbReference type="ARBA" id="ARBA00023268"/>
    </source>
</evidence>
<dbReference type="CDD" id="cd01421">
    <property type="entry name" value="IMPCH"/>
    <property type="match status" value="1"/>
</dbReference>
<dbReference type="UniPathway" id="UPA00074">
    <property type="reaction ID" value="UER00133"/>
</dbReference>
<accession>A0A0W0VB97</accession>
<dbReference type="NCBIfam" id="NF002049">
    <property type="entry name" value="PRK00881.1"/>
    <property type="match status" value="1"/>
</dbReference>
<gene>
    <name evidence="10 12" type="primary">purH</name>
    <name evidence="12" type="ORF">Ljor_1683</name>
</gene>
<evidence type="ECO:0000256" key="10">
    <source>
        <dbReference type="HAMAP-Rule" id="MF_00139"/>
    </source>
</evidence>
<comment type="domain">
    <text evidence="10">The IMP cyclohydrolase activity resides in the N-terminal region.</text>
</comment>
<reference evidence="12 13" key="1">
    <citation type="submission" date="2015-11" db="EMBL/GenBank/DDBJ databases">
        <title>Genomic analysis of 38 Legionella species identifies large and diverse effector repertoires.</title>
        <authorList>
            <person name="Burstein D."/>
            <person name="Amaro F."/>
            <person name="Zusman T."/>
            <person name="Lifshitz Z."/>
            <person name="Cohen O."/>
            <person name="Gilbert J.A."/>
            <person name="Pupko T."/>
            <person name="Shuman H.A."/>
            <person name="Segal G."/>
        </authorList>
    </citation>
    <scope>NUCLEOTIDE SEQUENCE [LARGE SCALE GENOMIC DNA]</scope>
    <source>
        <strain evidence="12 13">BL-540</strain>
    </source>
</reference>
<dbReference type="GO" id="GO:0006189">
    <property type="term" value="P:'de novo' IMP biosynthetic process"/>
    <property type="evidence" value="ECO:0007669"/>
    <property type="project" value="UniProtKB-UniRule"/>
</dbReference>
<dbReference type="PANTHER" id="PTHR11692">
    <property type="entry name" value="BIFUNCTIONAL PURINE BIOSYNTHESIS PROTEIN PURH"/>
    <property type="match status" value="1"/>
</dbReference>
<comment type="pathway">
    <text evidence="1 10">Purine metabolism; IMP biosynthesis via de novo pathway; IMP from 5-formamido-1-(5-phospho-D-ribosyl)imidazole-4-carboxamide: step 1/1.</text>
</comment>
<dbReference type="PROSITE" id="PS51855">
    <property type="entry name" value="MGS"/>
    <property type="match status" value="1"/>
</dbReference>
<dbReference type="Proteomes" id="UP000055035">
    <property type="component" value="Unassembled WGS sequence"/>
</dbReference>
<dbReference type="SUPFAM" id="SSF53927">
    <property type="entry name" value="Cytidine deaminase-like"/>
    <property type="match status" value="1"/>
</dbReference>
<keyword evidence="7 10" id="KW-0511">Multifunctional enzyme</keyword>
<dbReference type="InterPro" id="IPR036914">
    <property type="entry name" value="MGS-like_dom_sf"/>
</dbReference>
<evidence type="ECO:0000256" key="6">
    <source>
        <dbReference type="ARBA" id="ARBA00022801"/>
    </source>
</evidence>
<dbReference type="SMART" id="SM00798">
    <property type="entry name" value="AICARFT_IMPCHas"/>
    <property type="match status" value="1"/>
</dbReference>
<dbReference type="Gene3D" id="3.40.50.1380">
    <property type="entry name" value="Methylglyoxal synthase-like domain"/>
    <property type="match status" value="1"/>
</dbReference>
<comment type="caution">
    <text evidence="12">The sequence shown here is derived from an EMBL/GenBank/DDBJ whole genome shotgun (WGS) entry which is preliminary data.</text>
</comment>
<dbReference type="RefSeq" id="WP_058471137.1">
    <property type="nucleotide sequence ID" value="NZ_CAAAIC010000009.1"/>
</dbReference>
<dbReference type="EMBL" id="LNYJ01000011">
    <property type="protein sequence ID" value="KTD17377.1"/>
    <property type="molecule type" value="Genomic_DNA"/>
</dbReference>
<evidence type="ECO:0000256" key="9">
    <source>
        <dbReference type="ARBA" id="ARBA00050687"/>
    </source>
</evidence>
<keyword evidence="4 10" id="KW-0808">Transferase</keyword>
<evidence type="ECO:0000313" key="12">
    <source>
        <dbReference type="EMBL" id="KTD17377.1"/>
    </source>
</evidence>
<keyword evidence="6 10" id="KW-0378">Hydrolase</keyword>
<dbReference type="OrthoDB" id="9802065at2"/>
<comment type="catalytic activity">
    <reaction evidence="8 10">
        <text>(6R)-10-formyltetrahydrofolate + 5-amino-1-(5-phospho-beta-D-ribosyl)imidazole-4-carboxamide = 5-formamido-1-(5-phospho-D-ribosyl)imidazole-4-carboxamide + (6S)-5,6,7,8-tetrahydrofolate</text>
        <dbReference type="Rhea" id="RHEA:22192"/>
        <dbReference type="ChEBI" id="CHEBI:57453"/>
        <dbReference type="ChEBI" id="CHEBI:58467"/>
        <dbReference type="ChEBI" id="CHEBI:58475"/>
        <dbReference type="ChEBI" id="CHEBI:195366"/>
        <dbReference type="EC" id="2.1.2.3"/>
    </reaction>
</comment>
<dbReference type="InterPro" id="IPR024051">
    <property type="entry name" value="AICAR_Tfase_dup_dom_sf"/>
</dbReference>
<evidence type="ECO:0000256" key="2">
    <source>
        <dbReference type="ARBA" id="ARBA00004954"/>
    </source>
</evidence>
<protein>
    <recommendedName>
        <fullName evidence="10">Bifunctional purine biosynthesis protein PurH</fullName>
    </recommendedName>
    <domain>
        <recommendedName>
            <fullName evidence="10">Phosphoribosylaminoimidazolecarboxamide formyltransferase</fullName>
            <ecNumber evidence="10">2.1.2.3</ecNumber>
        </recommendedName>
        <alternativeName>
            <fullName evidence="10">AICAR transformylase</fullName>
        </alternativeName>
    </domain>
    <domain>
        <recommendedName>
            <fullName evidence="10">IMP cyclohydrolase</fullName>
            <ecNumber evidence="10">3.5.4.10</ecNumber>
        </recommendedName>
        <alternativeName>
            <fullName evidence="10">ATIC</fullName>
        </alternativeName>
        <alternativeName>
            <fullName evidence="10">IMP synthase</fullName>
        </alternativeName>
        <alternativeName>
            <fullName evidence="10">Inosinicase</fullName>
        </alternativeName>
    </domain>
</protein>
<evidence type="ECO:0000313" key="13">
    <source>
        <dbReference type="Proteomes" id="UP000055035"/>
    </source>
</evidence>
<evidence type="ECO:0000256" key="1">
    <source>
        <dbReference type="ARBA" id="ARBA00004844"/>
    </source>
</evidence>
<dbReference type="InterPro" id="IPR002695">
    <property type="entry name" value="PurH-like"/>
</dbReference>
<dbReference type="PATRIC" id="fig|456.5.peg.1797"/>
<dbReference type="InterPro" id="IPR016193">
    <property type="entry name" value="Cytidine_deaminase-like"/>
</dbReference>
<dbReference type="Pfam" id="PF02142">
    <property type="entry name" value="MGS"/>
    <property type="match status" value="1"/>
</dbReference>
<evidence type="ECO:0000256" key="4">
    <source>
        <dbReference type="ARBA" id="ARBA00022679"/>
    </source>
</evidence>
<dbReference type="InterPro" id="IPR011607">
    <property type="entry name" value="MGS-like_dom"/>
</dbReference>
<dbReference type="SMART" id="SM00851">
    <property type="entry name" value="MGS"/>
    <property type="match status" value="1"/>
</dbReference>
<dbReference type="AlphaFoldDB" id="A0A0W0VB97"/>
<dbReference type="EC" id="3.5.4.10" evidence="10"/>
<dbReference type="NCBIfam" id="TIGR00355">
    <property type="entry name" value="purH"/>
    <property type="match status" value="1"/>
</dbReference>
<dbReference type="SUPFAM" id="SSF52335">
    <property type="entry name" value="Methylglyoxal synthase-like"/>
    <property type="match status" value="1"/>
</dbReference>